<dbReference type="Gene3D" id="3.30.460.10">
    <property type="entry name" value="Beta Polymerase, domain 2"/>
    <property type="match status" value="1"/>
</dbReference>
<comment type="caution">
    <text evidence="3">The sequence shown here is derived from an EMBL/GenBank/DDBJ whole genome shotgun (WGS) entry which is preliminary data.</text>
</comment>
<dbReference type="PANTHER" id="PTHR21043:SF0">
    <property type="entry name" value="MITOCHONDRIAL ASSEMBLY OF RIBOSOMAL LARGE SUBUNIT PROTEIN 1"/>
    <property type="match status" value="1"/>
</dbReference>
<gene>
    <name evidence="2" type="primary">rsfS</name>
    <name evidence="3" type="ORF">EDD55_10931</name>
</gene>
<dbReference type="HAMAP" id="MF_01477">
    <property type="entry name" value="Iojap_RsfS"/>
    <property type="match status" value="1"/>
</dbReference>
<dbReference type="AlphaFoldDB" id="A0A4V2UN63"/>
<dbReference type="PANTHER" id="PTHR21043">
    <property type="entry name" value="IOJAP SUPERFAMILY ORTHOLOG"/>
    <property type="match status" value="1"/>
</dbReference>
<comment type="similarity">
    <text evidence="1 2">Belongs to the Iojap/RsfS family.</text>
</comment>
<evidence type="ECO:0000256" key="2">
    <source>
        <dbReference type="HAMAP-Rule" id="MF_01477"/>
    </source>
</evidence>
<sequence>MTNNTLEKRITTIPIQKNEDPSAQTLLKIAEDSLAEDKALDVTRISLQGKSAMADDMVIATGTSARHVGAIANHLRERLKAGGAKGVAVEGLEQCDWVLVDGGDIIVHLFRPEVRAFYNLEKMWLGDVVSADPPEHVKTAGL</sequence>
<protein>
    <recommendedName>
        <fullName evidence="2">Ribosomal silencing factor RsfS</fullName>
    </recommendedName>
</protein>
<dbReference type="OrthoDB" id="9793681at2"/>
<evidence type="ECO:0000313" key="3">
    <source>
        <dbReference type="EMBL" id="TCS60871.1"/>
    </source>
</evidence>
<evidence type="ECO:0000256" key="1">
    <source>
        <dbReference type="ARBA" id="ARBA00010574"/>
    </source>
</evidence>
<proteinExistence type="inferred from homology"/>
<comment type="subcellular location">
    <subcellularLocation>
        <location evidence="2">Cytoplasm</location>
    </subcellularLocation>
</comment>
<dbReference type="EMBL" id="SLZW01000009">
    <property type="protein sequence ID" value="TCS60871.1"/>
    <property type="molecule type" value="Genomic_DNA"/>
</dbReference>
<comment type="subunit">
    <text evidence="2">Interacts with ribosomal protein uL14 (rplN).</text>
</comment>
<comment type="function">
    <text evidence="2">Functions as a ribosomal silencing factor. Interacts with ribosomal protein uL14 (rplN), blocking formation of intersubunit bridge B8. Prevents association of the 30S and 50S ribosomal subunits and the formation of functional ribosomes, thus repressing translation.</text>
</comment>
<accession>A0A4V2UN63</accession>
<dbReference type="GO" id="GO:0043023">
    <property type="term" value="F:ribosomal large subunit binding"/>
    <property type="evidence" value="ECO:0007669"/>
    <property type="project" value="TreeGrafter"/>
</dbReference>
<dbReference type="RefSeq" id="WP_132939702.1">
    <property type="nucleotide sequence ID" value="NZ_CP119676.1"/>
</dbReference>
<keyword evidence="2" id="KW-0963">Cytoplasm</keyword>
<dbReference type="GO" id="GO:0005737">
    <property type="term" value="C:cytoplasm"/>
    <property type="evidence" value="ECO:0007669"/>
    <property type="project" value="UniProtKB-SubCell"/>
</dbReference>
<reference evidence="3 4" key="1">
    <citation type="submission" date="2019-03" db="EMBL/GenBank/DDBJ databases">
        <title>Genomic Encyclopedia of Type Strains, Phase IV (KMG-IV): sequencing the most valuable type-strain genomes for metagenomic binning, comparative biology and taxonomic classification.</title>
        <authorList>
            <person name="Goeker M."/>
        </authorList>
    </citation>
    <scope>NUCLEOTIDE SEQUENCE [LARGE SCALE GENOMIC DNA]</scope>
    <source>
        <strain evidence="3 4">DSM 101688</strain>
    </source>
</reference>
<dbReference type="GO" id="GO:0042256">
    <property type="term" value="P:cytosolic ribosome assembly"/>
    <property type="evidence" value="ECO:0007669"/>
    <property type="project" value="UniProtKB-UniRule"/>
</dbReference>
<evidence type="ECO:0000313" key="4">
    <source>
        <dbReference type="Proteomes" id="UP000295304"/>
    </source>
</evidence>
<name>A0A4V2UN63_9PROT</name>
<dbReference type="Pfam" id="PF02410">
    <property type="entry name" value="RsfS"/>
    <property type="match status" value="1"/>
</dbReference>
<dbReference type="Proteomes" id="UP000295304">
    <property type="component" value="Unassembled WGS sequence"/>
</dbReference>
<dbReference type="NCBIfam" id="TIGR00090">
    <property type="entry name" value="rsfS_iojap_ybeB"/>
    <property type="match status" value="1"/>
</dbReference>
<keyword evidence="2" id="KW-0678">Repressor</keyword>
<dbReference type="InterPro" id="IPR043519">
    <property type="entry name" value="NT_sf"/>
</dbReference>
<dbReference type="GO" id="GO:0090071">
    <property type="term" value="P:negative regulation of ribosome biogenesis"/>
    <property type="evidence" value="ECO:0007669"/>
    <property type="project" value="UniProtKB-UniRule"/>
</dbReference>
<keyword evidence="4" id="KW-1185">Reference proteome</keyword>
<organism evidence="3 4">
    <name type="scientific">Varunaivibrio sulfuroxidans</name>
    <dbReference type="NCBI Taxonomy" id="1773489"/>
    <lineage>
        <taxon>Bacteria</taxon>
        <taxon>Pseudomonadati</taxon>
        <taxon>Pseudomonadota</taxon>
        <taxon>Alphaproteobacteria</taxon>
        <taxon>Rhodospirillales</taxon>
        <taxon>Magnetovibrionaceae</taxon>
        <taxon>Varunaivibrio</taxon>
    </lineage>
</organism>
<dbReference type="GO" id="GO:0017148">
    <property type="term" value="P:negative regulation of translation"/>
    <property type="evidence" value="ECO:0007669"/>
    <property type="project" value="UniProtKB-UniRule"/>
</dbReference>
<dbReference type="SUPFAM" id="SSF81301">
    <property type="entry name" value="Nucleotidyltransferase"/>
    <property type="match status" value="1"/>
</dbReference>
<keyword evidence="2" id="KW-0810">Translation regulation</keyword>
<dbReference type="InterPro" id="IPR004394">
    <property type="entry name" value="Iojap/RsfS/C7orf30"/>
</dbReference>